<dbReference type="PROSITE" id="PS51257">
    <property type="entry name" value="PROKAR_LIPOPROTEIN"/>
    <property type="match status" value="1"/>
</dbReference>
<dbReference type="InterPro" id="IPR036116">
    <property type="entry name" value="FN3_sf"/>
</dbReference>
<gene>
    <name evidence="3" type="ORF">METZ01_LOCUS93086</name>
</gene>
<dbReference type="PROSITE" id="PS50853">
    <property type="entry name" value="FN3"/>
    <property type="match status" value="2"/>
</dbReference>
<dbReference type="PANTHER" id="PTHR13817">
    <property type="entry name" value="TITIN"/>
    <property type="match status" value="1"/>
</dbReference>
<dbReference type="InterPro" id="IPR003961">
    <property type="entry name" value="FN3_dom"/>
</dbReference>
<dbReference type="EMBL" id="UINC01008953">
    <property type="protein sequence ID" value="SVA40232.1"/>
    <property type="molecule type" value="Genomic_DNA"/>
</dbReference>
<evidence type="ECO:0000259" key="2">
    <source>
        <dbReference type="PROSITE" id="PS50853"/>
    </source>
</evidence>
<dbReference type="AlphaFoldDB" id="A0A381VIW1"/>
<dbReference type="PANTHER" id="PTHR13817:SF166">
    <property type="entry name" value="NEURONAL IGCAM-RELATED"/>
    <property type="match status" value="1"/>
</dbReference>
<organism evidence="3">
    <name type="scientific">marine metagenome</name>
    <dbReference type="NCBI Taxonomy" id="408172"/>
    <lineage>
        <taxon>unclassified sequences</taxon>
        <taxon>metagenomes</taxon>
        <taxon>ecological metagenomes</taxon>
    </lineage>
</organism>
<sequence>MKKTKAGAGLAAALLLTLVAVSCDRDRSNPLDARSDFVKNRPEAPAQLAAVPGVGVIRLAWQAVTDRDLAGYALFRSKRSNGTYAFVAGDGDSTAGITTGKTIYADSVRSQNRTYFYRVAAIDTGGLQSELTAFVGATALEDNVSPESPQSLSAVPDEDVLGRVILRWSAPQNDSDGRDLSGLAGYIILRAEAGTGGAVPIDTLLAGVREFQDTGLKTLTTYNYTIVAFDAAENSSRPATAVQVTTPGLPTPTGVSAADGIGRVSVTWGAVDDEALIGYDVFRSTRSDEGYVRLQGTEGGSFTTGRTSYVDSNLAGGDLFFYRVRAVGRDDAVSELSTFVSAEAQDDEVPPGSPGNLAAVPDAADFGHITVSWNVPQRDADGGEMTGLSGYAVFRSEETTDSFVSIATVSEPRYEDTGLEESSTYYYTVTAFDETGNESGRSAAVRVRTQGEDRVGPGSPQNVSAVADESATDRIVVRWSAPSTDADGEELTGLAGFVVFRSEGGPGSFVPAD</sequence>
<dbReference type="InterPro" id="IPR013783">
    <property type="entry name" value="Ig-like_fold"/>
</dbReference>
<accession>A0A381VIW1</accession>
<dbReference type="SMART" id="SM00060">
    <property type="entry name" value="FN3"/>
    <property type="match status" value="4"/>
</dbReference>
<feature type="domain" description="Fibronectin type-III" evidence="2">
    <location>
        <begin position="148"/>
        <end position="249"/>
    </location>
</feature>
<reference evidence="3" key="1">
    <citation type="submission" date="2018-05" db="EMBL/GenBank/DDBJ databases">
        <authorList>
            <person name="Lanie J.A."/>
            <person name="Ng W.-L."/>
            <person name="Kazmierczak K.M."/>
            <person name="Andrzejewski T.M."/>
            <person name="Davidsen T.M."/>
            <person name="Wayne K.J."/>
            <person name="Tettelin H."/>
            <person name="Glass J.I."/>
            <person name="Rusch D."/>
            <person name="Podicherti R."/>
            <person name="Tsui H.-C.T."/>
            <person name="Winkler M.E."/>
        </authorList>
    </citation>
    <scope>NUCLEOTIDE SEQUENCE</scope>
</reference>
<name>A0A381VIW1_9ZZZZ</name>
<dbReference type="Gene3D" id="2.60.40.10">
    <property type="entry name" value="Immunoglobulins"/>
    <property type="match status" value="4"/>
</dbReference>
<evidence type="ECO:0000313" key="3">
    <source>
        <dbReference type="EMBL" id="SVA40232.1"/>
    </source>
</evidence>
<protein>
    <recommendedName>
        <fullName evidence="2">Fibronectin type-III domain-containing protein</fullName>
    </recommendedName>
</protein>
<dbReference type="CDD" id="cd00063">
    <property type="entry name" value="FN3"/>
    <property type="match status" value="2"/>
</dbReference>
<feature type="domain" description="Fibronectin type-III" evidence="2">
    <location>
        <begin position="353"/>
        <end position="452"/>
    </location>
</feature>
<feature type="non-terminal residue" evidence="3">
    <location>
        <position position="513"/>
    </location>
</feature>
<dbReference type="SUPFAM" id="SSF49265">
    <property type="entry name" value="Fibronectin type III"/>
    <property type="match status" value="2"/>
</dbReference>
<evidence type="ECO:0000256" key="1">
    <source>
        <dbReference type="ARBA" id="ARBA00022737"/>
    </source>
</evidence>
<keyword evidence="1" id="KW-0677">Repeat</keyword>
<dbReference type="InterPro" id="IPR050964">
    <property type="entry name" value="Striated_Muscle_Regulatory"/>
</dbReference>
<proteinExistence type="predicted"/>